<evidence type="ECO:0000259" key="3">
    <source>
        <dbReference type="PROSITE" id="PS50982"/>
    </source>
</evidence>
<feature type="compositionally biased region" description="Polar residues" evidence="1">
    <location>
        <begin position="78"/>
        <end position="88"/>
    </location>
</feature>
<feature type="domain" description="MBD" evidence="3">
    <location>
        <begin position="282"/>
        <end position="358"/>
    </location>
</feature>
<gene>
    <name evidence="4" type="ORF">DERF_008533</name>
</gene>
<protein>
    <submittedName>
        <fullName evidence="4">Uncharacterized protein</fullName>
    </submittedName>
</protein>
<dbReference type="Pfam" id="PF01429">
    <property type="entry name" value="MBD"/>
    <property type="match status" value="1"/>
</dbReference>
<feature type="compositionally biased region" description="Low complexity" evidence="1">
    <location>
        <begin position="532"/>
        <end position="541"/>
    </location>
</feature>
<feature type="non-terminal residue" evidence="4">
    <location>
        <position position="1"/>
    </location>
</feature>
<feature type="compositionally biased region" description="Polar residues" evidence="1">
    <location>
        <begin position="762"/>
        <end position="771"/>
    </location>
</feature>
<feature type="region of interest" description="Disordered" evidence="1">
    <location>
        <begin position="748"/>
        <end position="816"/>
    </location>
</feature>
<dbReference type="Proteomes" id="UP000790347">
    <property type="component" value="Unassembled WGS sequence"/>
</dbReference>
<dbReference type="GO" id="GO:0003677">
    <property type="term" value="F:DNA binding"/>
    <property type="evidence" value="ECO:0007669"/>
    <property type="project" value="InterPro"/>
</dbReference>
<feature type="compositionally biased region" description="Low complexity" evidence="1">
    <location>
        <begin position="418"/>
        <end position="429"/>
    </location>
</feature>
<dbReference type="InterPro" id="IPR016177">
    <property type="entry name" value="DNA-bd_dom_sf"/>
</dbReference>
<dbReference type="InterPro" id="IPR001810">
    <property type="entry name" value="F-box_dom"/>
</dbReference>
<feature type="compositionally biased region" description="Acidic residues" evidence="1">
    <location>
        <begin position="220"/>
        <end position="233"/>
    </location>
</feature>
<evidence type="ECO:0000313" key="4">
    <source>
        <dbReference type="EMBL" id="KAH9517915.1"/>
    </source>
</evidence>
<evidence type="ECO:0000313" key="5">
    <source>
        <dbReference type="Proteomes" id="UP000790347"/>
    </source>
</evidence>
<dbReference type="SUPFAM" id="SSF54171">
    <property type="entry name" value="DNA-binding domain"/>
    <property type="match status" value="1"/>
</dbReference>
<feature type="compositionally biased region" description="Basic and acidic residues" evidence="1">
    <location>
        <begin position="234"/>
        <end position="252"/>
    </location>
</feature>
<dbReference type="Gene3D" id="1.20.1280.50">
    <property type="match status" value="1"/>
</dbReference>
<dbReference type="InterPro" id="IPR001739">
    <property type="entry name" value="Methyl_CpG_DNA-bd"/>
</dbReference>
<reference evidence="4" key="1">
    <citation type="submission" date="2013-05" db="EMBL/GenBank/DDBJ databases">
        <authorList>
            <person name="Yim A.K.Y."/>
            <person name="Chan T.F."/>
            <person name="Ji K.M."/>
            <person name="Liu X.Y."/>
            <person name="Zhou J.W."/>
            <person name="Li R.Q."/>
            <person name="Yang K.Y."/>
            <person name="Li J."/>
            <person name="Li M."/>
            <person name="Law P.T.W."/>
            <person name="Wu Y.L."/>
            <person name="Cai Z.L."/>
            <person name="Qin H."/>
            <person name="Bao Y."/>
            <person name="Leung R.K.K."/>
            <person name="Ng P.K.S."/>
            <person name="Zou J."/>
            <person name="Zhong X.J."/>
            <person name="Ran P.X."/>
            <person name="Zhong N.S."/>
            <person name="Liu Z.G."/>
            <person name="Tsui S.K.W."/>
        </authorList>
    </citation>
    <scope>NUCLEOTIDE SEQUENCE</scope>
    <source>
        <strain evidence="4">Derf</strain>
        <tissue evidence="4">Whole organism</tissue>
    </source>
</reference>
<feature type="compositionally biased region" description="Basic and acidic residues" evidence="1">
    <location>
        <begin position="619"/>
        <end position="630"/>
    </location>
</feature>
<comment type="caution">
    <text evidence="4">The sequence shown here is derived from an EMBL/GenBank/DDBJ whole genome shotgun (WGS) entry which is preliminary data.</text>
</comment>
<reference evidence="4" key="2">
    <citation type="journal article" date="2022" name="Res Sq">
        <title>Comparative Genomics Reveals Insights into the Divergent Evolution of Astigmatic Mites and Household Pest Adaptations.</title>
        <authorList>
            <person name="Xiong Q."/>
            <person name="Wan A.T.-Y."/>
            <person name="Liu X.-Y."/>
            <person name="Fung C.S.-H."/>
            <person name="Xiao X."/>
            <person name="Malainual N."/>
            <person name="Hou J."/>
            <person name="Wang L."/>
            <person name="Wang M."/>
            <person name="Yang K."/>
            <person name="Cui Y."/>
            <person name="Leung E."/>
            <person name="Nong W."/>
            <person name="Shin S.-K."/>
            <person name="Au S."/>
            <person name="Jeong K.Y."/>
            <person name="Chew F.T."/>
            <person name="Hui J."/>
            <person name="Leung T.F."/>
            <person name="Tungtrongchitr A."/>
            <person name="Zhong N."/>
            <person name="Liu Z."/>
            <person name="Tsui S."/>
        </authorList>
    </citation>
    <scope>NUCLEOTIDE SEQUENCE</scope>
    <source>
        <strain evidence="4">Derf</strain>
        <tissue evidence="4">Whole organism</tissue>
    </source>
</reference>
<organism evidence="4 5">
    <name type="scientific">Dermatophagoides farinae</name>
    <name type="common">American house dust mite</name>
    <dbReference type="NCBI Taxonomy" id="6954"/>
    <lineage>
        <taxon>Eukaryota</taxon>
        <taxon>Metazoa</taxon>
        <taxon>Ecdysozoa</taxon>
        <taxon>Arthropoda</taxon>
        <taxon>Chelicerata</taxon>
        <taxon>Arachnida</taxon>
        <taxon>Acari</taxon>
        <taxon>Acariformes</taxon>
        <taxon>Sarcoptiformes</taxon>
        <taxon>Astigmata</taxon>
        <taxon>Psoroptidia</taxon>
        <taxon>Analgoidea</taxon>
        <taxon>Pyroglyphidae</taxon>
        <taxon>Dermatophagoidinae</taxon>
        <taxon>Dermatophagoides</taxon>
    </lineage>
</organism>
<name>A0A922L5K2_DERFA</name>
<feature type="region of interest" description="Disordered" evidence="1">
    <location>
        <begin position="13"/>
        <end position="252"/>
    </location>
</feature>
<feature type="compositionally biased region" description="Acidic residues" evidence="1">
    <location>
        <begin position="53"/>
        <end position="76"/>
    </location>
</feature>
<feature type="compositionally biased region" description="Acidic residues" evidence="1">
    <location>
        <begin position="123"/>
        <end position="135"/>
    </location>
</feature>
<feature type="compositionally biased region" description="Low complexity" evidence="1">
    <location>
        <begin position="113"/>
        <end position="122"/>
    </location>
</feature>
<feature type="compositionally biased region" description="Acidic residues" evidence="1">
    <location>
        <begin position="148"/>
        <end position="166"/>
    </location>
</feature>
<feature type="compositionally biased region" description="Polar residues" evidence="1">
    <location>
        <begin position="791"/>
        <end position="800"/>
    </location>
</feature>
<evidence type="ECO:0000256" key="1">
    <source>
        <dbReference type="SAM" id="MobiDB-lite"/>
    </source>
</evidence>
<keyword evidence="5" id="KW-1185">Reference proteome</keyword>
<feature type="compositionally biased region" description="Polar residues" evidence="1">
    <location>
        <begin position="185"/>
        <end position="201"/>
    </location>
</feature>
<evidence type="ECO:0000259" key="2">
    <source>
        <dbReference type="PROSITE" id="PS50181"/>
    </source>
</evidence>
<feature type="compositionally biased region" description="Basic and acidic residues" evidence="1">
    <location>
        <begin position="21"/>
        <end position="34"/>
    </location>
</feature>
<feature type="domain" description="F-box" evidence="2">
    <location>
        <begin position="1022"/>
        <end position="1058"/>
    </location>
</feature>
<dbReference type="SUPFAM" id="SSF81383">
    <property type="entry name" value="F-box domain"/>
    <property type="match status" value="1"/>
</dbReference>
<dbReference type="Pfam" id="PF00646">
    <property type="entry name" value="F-box"/>
    <property type="match status" value="1"/>
</dbReference>
<feature type="compositionally biased region" description="Low complexity" evidence="1">
    <location>
        <begin position="95"/>
        <end position="104"/>
    </location>
</feature>
<dbReference type="SMART" id="SM00391">
    <property type="entry name" value="MBD"/>
    <property type="match status" value="1"/>
</dbReference>
<dbReference type="Gene3D" id="3.30.890.10">
    <property type="entry name" value="Methyl-cpg-binding Protein 2, Chain A"/>
    <property type="match status" value="1"/>
</dbReference>
<dbReference type="CDD" id="cd09917">
    <property type="entry name" value="F-box_SF"/>
    <property type="match status" value="1"/>
</dbReference>
<dbReference type="PROSITE" id="PS50181">
    <property type="entry name" value="FBOX"/>
    <property type="match status" value="1"/>
</dbReference>
<dbReference type="PROSITE" id="PS50982">
    <property type="entry name" value="MBD"/>
    <property type="match status" value="1"/>
</dbReference>
<dbReference type="InterPro" id="IPR036047">
    <property type="entry name" value="F-box-like_dom_sf"/>
</dbReference>
<feature type="compositionally biased region" description="Polar residues" evidence="1">
    <location>
        <begin position="483"/>
        <end position="504"/>
    </location>
</feature>
<feature type="compositionally biased region" description="Basic and acidic residues" evidence="1">
    <location>
        <begin position="520"/>
        <end position="531"/>
    </location>
</feature>
<sequence length="1480" mass="168306">LTLTMSSECEYEIDQQGEGGSDDHHSDMIVEQHDTPNVNEFMVAQEMIIANDVEAEAEDEDDMVDDDDDVEEDSEIDINQNGNRSMIQYNDDGENQNSSNNEDSSGGDGGSDSGSEAESGSSNDDDDDDDDDEESSGDKDEQQSLQQNDEEDDDEDDEDEEIDINPESENNQQEQSKPSSPLMINHQSQEIKSSGQPPTCKQSSADQQQSRDDSVVDQNEQIDDDDDDDEQEDNHEQSEPKQSERKPRQGYEDEAEIVKNCDENGVYGWEDFQNTKVKPFSKEEYERFQQPFQYGWKRELVLRCTGNRGDKKAGDVYYHTPNGSAKLRSYVEMNLFLRRNPQITELNVTNFTFAKQPIYRPPNEIVRHAMQRGANFVERPFAFNQHIRAKQQSQQQQQNNNQQRKSISNQSLSLIATNNNNNNSIISNNEDSNDHTDGGFGRGKRKRVVPSRYDDEEVDLPMNKRNKQNHSNRESYSNSNSNDGHSPQSSNKTSTTTGSATKMSAQERRRALQQQLYHQVNEEVKREKERQQQQQQQKQQRSAATVSTSADKESGRGSSLLKMKIIKGQNGNRKVDQNGELSLLTKDSVSNQQQQQQQQQNGHVDDENDIKDQPQQQQEEQKQSEHRMKDDDEVQPPHCRQPCSTNCPGRRNVLPNLMCYRCFCLFHLECVPDGVFLQNNLFACPNCVTDDDRATDESAIKNGNMETTTTTTIPITSSTSTTSLLMANNNSKSLMKKLNPNSLLLKQQLTNPSNSSSSSSSTRQNNHSMINDATPLNVGSSNKKLSKFQRKPNNNNESLLSMNGHNNNNHHHQHSNSMKNMNGLMHTSSNHLNKNHSDGFHNVKNKKTSKRIVPHYLSTSPSLSPHHHNSNSFSTQSLKFQPGINHIYRLAESANGRSVVIKDRTQPLPLLVNGHHSSSSTATITMNGHHSSGTNNNLTTMNYNYLDSAQKLLHENQTLLNETAQQMARTQYYSTLNHGAGAGAAGGGSYNSKQPINPKSKWLKYQQKRFNFFNRFDSLLSILVKLVEYLDFKDILNLRLVNRQWSHLLSMSIIWKHLRLNGLPICDWEKLGSAIRCSKTWLKSIDFTGVRIVSNSQSPPSKSALTRNEKICHFWKGFQQILPEIDNIELLKFGSVPLFVIDDILNAMEKQPWTRIHTLIVSNLFDNVDPNQSCSIKFLSKIASINNSLKLLKFDSNNGFVLHDDPHSEQYESILLALKQLSKLHTFECVSLKDFTVEQFAQLFDHLNTNRLKHLSIGSCSTWFIQPENDDSSKVECLFENLSKFSNLTFLRLRDVIINSGHSSHLVNLFESLIIVENLILENIIIQESAKQNWTSLLAMLKSLPLRQFHLSSSDPFTNRSIFESLIQLLSMQKRRFLHIRWSITVNIDDMGHCMVPLSLISFKHSELNDEHGKKFLKQYFGSIQPNDDSFQLIQSSIGSSDKMIILIEIETLKNLIITKLPSFLRKDPNIFSSLEIVPQ</sequence>
<feature type="region of interest" description="Disordered" evidence="1">
    <location>
        <begin position="418"/>
        <end position="646"/>
    </location>
</feature>
<accession>A0A922L5K2</accession>
<proteinExistence type="predicted"/>
<dbReference type="CDD" id="cd00122">
    <property type="entry name" value="MBD"/>
    <property type="match status" value="1"/>
</dbReference>
<dbReference type="EMBL" id="ASGP02000003">
    <property type="protein sequence ID" value="KAH9517915.1"/>
    <property type="molecule type" value="Genomic_DNA"/>
</dbReference>